<keyword evidence="1" id="KW-0472">Membrane</keyword>
<evidence type="ECO:0000256" key="1">
    <source>
        <dbReference type="SAM" id="Phobius"/>
    </source>
</evidence>
<feature type="domain" description="SH3b" evidence="2">
    <location>
        <begin position="155"/>
        <end position="211"/>
    </location>
</feature>
<feature type="transmembrane region" description="Helical" evidence="1">
    <location>
        <begin position="218"/>
        <end position="243"/>
    </location>
</feature>
<dbReference type="RefSeq" id="WP_053398135.1">
    <property type="nucleotide sequence ID" value="NZ_DBGCYH010000042.1"/>
</dbReference>
<keyword evidence="1" id="KW-0812">Transmembrane</keyword>
<protein>
    <recommendedName>
        <fullName evidence="2">SH3b domain-containing protein</fullName>
    </recommendedName>
</protein>
<comment type="caution">
    <text evidence="3">The sequence shown here is derived from an EMBL/GenBank/DDBJ whole genome shotgun (WGS) entry which is preliminary data.</text>
</comment>
<evidence type="ECO:0000313" key="4">
    <source>
        <dbReference type="Proteomes" id="UP000036951"/>
    </source>
</evidence>
<dbReference type="EMBL" id="LFQU01000009">
    <property type="protein sequence ID" value="KOO68738.1"/>
    <property type="molecule type" value="Genomic_DNA"/>
</dbReference>
<accession>A0A8E1US34</accession>
<feature type="transmembrane region" description="Helical" evidence="1">
    <location>
        <begin position="250"/>
        <end position="276"/>
    </location>
</feature>
<dbReference type="Pfam" id="PF08239">
    <property type="entry name" value="SH3_3"/>
    <property type="match status" value="1"/>
</dbReference>
<gene>
    <name evidence="3" type="ORF">ACU52_06120</name>
</gene>
<dbReference type="Proteomes" id="UP000036951">
    <property type="component" value="Unassembled WGS sequence"/>
</dbReference>
<dbReference type="PROSITE" id="PS51257">
    <property type="entry name" value="PROKAR_LIPOPROTEIN"/>
    <property type="match status" value="1"/>
</dbReference>
<sequence length="293" mass="33201">MKFLKLFLLTIIGALLTSCNSNERALKKFESRLNAEEYACASVYIYDGDLPSFSFFVNEIKKKNPNLLIKLKESETVEVSGKKVVIADFELVNSSDQVRNYFTNLGYDIVNDTFKDTIYIRQSNEGEKLSFNWGLRSSDENHYCLAELVGKDVNSLNIRNRPTTSSKVIGTLTKGEDLLVENNNDNKKWKHCYMVNDDGKIIEGYIYNKNLNYQTSSFFSLGVFDSMTLTVAIIILVVICVFFAFGSSIFLMISAIPVGGIIIVVGCILGLLYTVYQLLEKILFEMFIINLPY</sequence>
<evidence type="ECO:0000313" key="3">
    <source>
        <dbReference type="EMBL" id="KOO68738.1"/>
    </source>
</evidence>
<dbReference type="AlphaFoldDB" id="A0A8E1US34"/>
<keyword evidence="1" id="KW-1133">Transmembrane helix</keyword>
<proteinExistence type="predicted"/>
<dbReference type="Gene3D" id="2.30.30.40">
    <property type="entry name" value="SH3 Domains"/>
    <property type="match status" value="1"/>
</dbReference>
<keyword evidence="4" id="KW-1185">Reference proteome</keyword>
<evidence type="ECO:0000259" key="2">
    <source>
        <dbReference type="Pfam" id="PF08239"/>
    </source>
</evidence>
<dbReference type="InterPro" id="IPR003646">
    <property type="entry name" value="SH3-like_bac-type"/>
</dbReference>
<organism evidence="3 4">
    <name type="scientific">Xylanibacter rarus</name>
    <dbReference type="NCBI Taxonomy" id="1676614"/>
    <lineage>
        <taxon>Bacteria</taxon>
        <taxon>Pseudomonadati</taxon>
        <taxon>Bacteroidota</taxon>
        <taxon>Bacteroidia</taxon>
        <taxon>Bacteroidales</taxon>
        <taxon>Prevotellaceae</taxon>
        <taxon>Xylanibacter</taxon>
    </lineage>
</organism>
<name>A0A8E1US34_9BACT</name>
<reference evidence="3 4" key="1">
    <citation type="submission" date="2015-06" db="EMBL/GenBank/DDBJ databases">
        <title>Prevotella sp. 109, sp. nov., a novel member of the family Prevotellaceae isolated from human faeces.</title>
        <authorList>
            <person name="Shkoporov A.N."/>
            <person name="Chaplin A.V."/>
            <person name="Kafarskaia L.I."/>
            <person name="Efimov B.A."/>
        </authorList>
    </citation>
    <scope>NUCLEOTIDE SEQUENCE [LARGE SCALE GENOMIC DNA]</scope>
    <source>
        <strain evidence="3 4">109</strain>
    </source>
</reference>